<comment type="caution">
    <text evidence="1">The sequence shown here is derived from an EMBL/GenBank/DDBJ whole genome shotgun (WGS) entry which is preliminary data.</text>
</comment>
<sequence length="109" mass="12429">MAENSLIARVISLEAEMAFYQEEIEQLNAQITRLISTIGTLHHAVSNLQDLAFDAQDDKHDPEYAPERKSNTIAEDSGTVLTIVRMEQTMLPVRGVTEDEEEEEKKRRQ</sequence>
<proteinExistence type="predicted"/>
<evidence type="ECO:0000313" key="2">
    <source>
        <dbReference type="Proteomes" id="UP001062846"/>
    </source>
</evidence>
<reference evidence="1" key="1">
    <citation type="submission" date="2022-02" db="EMBL/GenBank/DDBJ databases">
        <title>Plant Genome Project.</title>
        <authorList>
            <person name="Zhang R.-G."/>
        </authorList>
    </citation>
    <scope>NUCLEOTIDE SEQUENCE</scope>
    <source>
        <strain evidence="1">AT1</strain>
    </source>
</reference>
<organism evidence="1 2">
    <name type="scientific">Rhododendron molle</name>
    <name type="common">Chinese azalea</name>
    <name type="synonym">Azalea mollis</name>
    <dbReference type="NCBI Taxonomy" id="49168"/>
    <lineage>
        <taxon>Eukaryota</taxon>
        <taxon>Viridiplantae</taxon>
        <taxon>Streptophyta</taxon>
        <taxon>Embryophyta</taxon>
        <taxon>Tracheophyta</taxon>
        <taxon>Spermatophyta</taxon>
        <taxon>Magnoliopsida</taxon>
        <taxon>eudicotyledons</taxon>
        <taxon>Gunneridae</taxon>
        <taxon>Pentapetalae</taxon>
        <taxon>asterids</taxon>
        <taxon>Ericales</taxon>
        <taxon>Ericaceae</taxon>
        <taxon>Ericoideae</taxon>
        <taxon>Rhodoreae</taxon>
        <taxon>Rhododendron</taxon>
    </lineage>
</organism>
<keyword evidence="2" id="KW-1185">Reference proteome</keyword>
<gene>
    <name evidence="1" type="ORF">RHMOL_Rhmol04G0177200</name>
</gene>
<protein>
    <submittedName>
        <fullName evidence="1">Uncharacterized protein</fullName>
    </submittedName>
</protein>
<dbReference type="EMBL" id="CM046391">
    <property type="protein sequence ID" value="KAI8559479.1"/>
    <property type="molecule type" value="Genomic_DNA"/>
</dbReference>
<evidence type="ECO:0000313" key="1">
    <source>
        <dbReference type="EMBL" id="KAI8559479.1"/>
    </source>
</evidence>
<accession>A0ACC0P360</accession>
<dbReference type="Proteomes" id="UP001062846">
    <property type="component" value="Chromosome 4"/>
</dbReference>
<name>A0ACC0P360_RHOML</name>